<comment type="caution">
    <text evidence="1">The sequence shown here is derived from an EMBL/GenBank/DDBJ whole genome shotgun (WGS) entry which is preliminary data.</text>
</comment>
<keyword evidence="2" id="KW-1185">Reference proteome</keyword>
<dbReference type="Proteomes" id="UP000244309">
    <property type="component" value="Unassembled WGS sequence"/>
</dbReference>
<evidence type="ECO:0000313" key="2">
    <source>
        <dbReference type="Proteomes" id="UP000244309"/>
    </source>
</evidence>
<accession>A0A2V1AR94</accession>
<dbReference type="AlphaFoldDB" id="A0A2V1AR94"/>
<dbReference type="GeneID" id="37009582"/>
<protein>
    <submittedName>
        <fullName evidence="1">Uncharacterized protein</fullName>
    </submittedName>
</protein>
<sequence>MEYSDVCNVYRFNIEPIRDGMKVWSFPLLFHLPIVSTPIDSCVTRAFVKDGHIISVTEASTRPRCVIELINPQLDGVLSNPSDSLTWLDEPGDGALVYTVLEASSLDYAIGGKQIVTDRRLVGGCLLRYKKRKFWSGFNIKFQKLNPLRQVSSSENWSLNLNYHDPGKFYQEDPDNIVTPGMELSDFVALTLVSSGIQPPSISLQWVQVELVYCDTKQIPDAAIFSYSDRYGAITLLDTKCDEPLVVSKLPGVYPNTFRVRSPYKFLNCKIPQVGPTFSTESNMRTYFLRIQLVIRSDASKHFESLDATLNIEVACQHYQGRKENLSEDLSNQLVGLSEQARRDVKVTRKSDGVPGEETSKWRLSKSLRKWSKREGCPIADPDEQLMQTEMNTGKVFKRLDLPYHCLSAMSTNPKRKRLIDNLAYPKLEAIFVGSARYSQDDGGRIVVSRMRVSDFIRLYIKLRPEGCECRITIESLAIGIDERLTLLSDYNPCCFSETYDVHEVTNAKPSLTIDANSEPLTTCTVPVPVSLYQARIPDLLGSAFSTFSEMSYEIFFHVSLTIDGKIKKSLTARVPIIIAEDKYDLLGLFSEAPSYQPTG</sequence>
<proteinExistence type="predicted"/>
<dbReference type="RefSeq" id="XP_025341687.1">
    <property type="nucleotide sequence ID" value="XM_025487879.1"/>
</dbReference>
<dbReference type="VEuPathDB" id="FungiDB:CXQ85_004252"/>
<organism evidence="1 2">
    <name type="scientific">Candidozyma haemuli</name>
    <dbReference type="NCBI Taxonomy" id="45357"/>
    <lineage>
        <taxon>Eukaryota</taxon>
        <taxon>Fungi</taxon>
        <taxon>Dikarya</taxon>
        <taxon>Ascomycota</taxon>
        <taxon>Saccharomycotina</taxon>
        <taxon>Pichiomycetes</taxon>
        <taxon>Metschnikowiaceae</taxon>
        <taxon>Candidozyma</taxon>
    </lineage>
</organism>
<dbReference type="EMBL" id="PKFO01000004">
    <property type="protein sequence ID" value="PVH20747.1"/>
    <property type="molecule type" value="Genomic_DNA"/>
</dbReference>
<gene>
    <name evidence="1" type="ORF">CXQ85_004252</name>
</gene>
<reference evidence="1 2" key="1">
    <citation type="submission" date="2017-12" db="EMBL/GenBank/DDBJ databases">
        <title>Genome Sequence of a Multidrug-Resistant Candida haemulonii Isolate from a Patient with Chronic Leg Ulcers in Israel.</title>
        <authorList>
            <person name="Chow N.A."/>
            <person name="Gade L."/>
            <person name="Batra D."/>
            <person name="Rowe L.A."/>
            <person name="Ben-Ami R."/>
            <person name="Loparev V.N."/>
            <person name="Litvintseva A.P."/>
        </authorList>
    </citation>
    <scope>NUCLEOTIDE SEQUENCE [LARGE SCALE GENOMIC DNA]</scope>
    <source>
        <strain evidence="1 2">B11899</strain>
    </source>
</reference>
<evidence type="ECO:0000313" key="1">
    <source>
        <dbReference type="EMBL" id="PVH20747.1"/>
    </source>
</evidence>
<name>A0A2V1AR94_9ASCO</name>